<proteinExistence type="inferred from homology"/>
<dbReference type="Pfam" id="PF04519">
    <property type="entry name" value="Bactofilin"/>
    <property type="match status" value="1"/>
</dbReference>
<dbReference type="EMBL" id="CP003379">
    <property type="protein sequence ID" value="AFL87910.1"/>
    <property type="molecule type" value="Genomic_DNA"/>
</dbReference>
<dbReference type="PANTHER" id="PTHR35024:SF4">
    <property type="entry name" value="POLYMER-FORMING CYTOSKELETAL PROTEIN"/>
    <property type="match status" value="1"/>
</dbReference>
<evidence type="ECO:0000256" key="1">
    <source>
        <dbReference type="ARBA" id="ARBA00044755"/>
    </source>
</evidence>
<dbReference type="InterPro" id="IPR007607">
    <property type="entry name" value="BacA/B"/>
</dbReference>
<keyword evidence="3" id="KW-1185">Reference proteome</keyword>
<dbReference type="AlphaFoldDB" id="I3ZF92"/>
<evidence type="ECO:0000313" key="3">
    <source>
        <dbReference type="Proteomes" id="UP000006056"/>
    </source>
</evidence>
<reference evidence="2 3" key="1">
    <citation type="submission" date="2012-06" db="EMBL/GenBank/DDBJ databases">
        <title>Complete genome of Terriglobus roseus DSM 18391.</title>
        <authorList>
            <consortium name="US DOE Joint Genome Institute (JGI-PGF)"/>
            <person name="Lucas S."/>
            <person name="Copeland A."/>
            <person name="Lapidus A."/>
            <person name="Glavina del Rio T."/>
            <person name="Dalin E."/>
            <person name="Tice H."/>
            <person name="Bruce D."/>
            <person name="Goodwin L."/>
            <person name="Pitluck S."/>
            <person name="Peters L."/>
            <person name="Mikhailova N."/>
            <person name="Munk A.C.C."/>
            <person name="Kyrpides N."/>
            <person name="Mavromatis K."/>
            <person name="Ivanova N."/>
            <person name="Brettin T."/>
            <person name="Detter J.C."/>
            <person name="Han C."/>
            <person name="Larimer F."/>
            <person name="Land M."/>
            <person name="Hauser L."/>
            <person name="Markowitz V."/>
            <person name="Cheng J.-F."/>
            <person name="Hugenholtz P."/>
            <person name="Woyke T."/>
            <person name="Wu D."/>
            <person name="Brambilla E."/>
            <person name="Klenk H.-P."/>
            <person name="Eisen J.A."/>
        </authorList>
    </citation>
    <scope>NUCLEOTIDE SEQUENCE [LARGE SCALE GENOMIC DNA]</scope>
    <source>
        <strain evidence="3">DSM 18391 / NRRL B-41598 / KBS 63</strain>
    </source>
</reference>
<sequence>MAGEVTTMLGRSITVRGEIIGSEDLTIDGTVEGTIKLTESRLTVGPNAQMKADLQVHDAIVLGNAQGNIIATGRVEVRKGGSLIGNITAARLSVEDTAYLKGKVELTGTKEA</sequence>
<dbReference type="STRING" id="926566.Terro_1604"/>
<organism evidence="2 3">
    <name type="scientific">Terriglobus roseus (strain DSM 18391 / NRRL B-41598 / KBS 63)</name>
    <dbReference type="NCBI Taxonomy" id="926566"/>
    <lineage>
        <taxon>Bacteria</taxon>
        <taxon>Pseudomonadati</taxon>
        <taxon>Acidobacteriota</taxon>
        <taxon>Terriglobia</taxon>
        <taxon>Terriglobales</taxon>
        <taxon>Acidobacteriaceae</taxon>
        <taxon>Terriglobus</taxon>
    </lineage>
</organism>
<dbReference type="Proteomes" id="UP000006056">
    <property type="component" value="Chromosome"/>
</dbReference>
<comment type="similarity">
    <text evidence="1">Belongs to the bactofilin family.</text>
</comment>
<name>I3ZF92_TERRK</name>
<accession>I3ZF92</accession>
<dbReference type="HOGENOM" id="CLU_072799_6_6_0"/>
<dbReference type="PANTHER" id="PTHR35024">
    <property type="entry name" value="HYPOTHETICAL CYTOSOLIC PROTEIN"/>
    <property type="match status" value="1"/>
</dbReference>
<protein>
    <submittedName>
        <fullName evidence="2">Integral membrane protein CcmA involved in cell shape determination</fullName>
    </submittedName>
</protein>
<gene>
    <name evidence="2" type="ordered locus">Terro_1604</name>
</gene>
<evidence type="ECO:0000313" key="2">
    <source>
        <dbReference type="EMBL" id="AFL87910.1"/>
    </source>
</evidence>
<dbReference type="KEGG" id="trs:Terro_1604"/>
<dbReference type="OrthoDB" id="129332at2"/>
<dbReference type="RefSeq" id="WP_014785479.1">
    <property type="nucleotide sequence ID" value="NC_018014.1"/>
</dbReference>
<dbReference type="eggNOG" id="COG1664">
    <property type="taxonomic scope" value="Bacteria"/>
</dbReference>